<dbReference type="HAMAP" id="MF_00185">
    <property type="entry name" value="IPP_trans"/>
    <property type="match status" value="1"/>
</dbReference>
<dbReference type="RefSeq" id="WP_275472848.1">
    <property type="nucleotide sequence ID" value="NZ_CP162940.1"/>
</dbReference>
<evidence type="ECO:0000313" key="14">
    <source>
        <dbReference type="EMBL" id="MFB5191519.1"/>
    </source>
</evidence>
<dbReference type="SUPFAM" id="SSF52540">
    <property type="entry name" value="P-loop containing nucleoside triphosphate hydrolases"/>
    <property type="match status" value="2"/>
</dbReference>
<feature type="site" description="Interaction with substrate tRNA" evidence="10">
    <location>
        <position position="102"/>
    </location>
</feature>
<sequence length="321" mass="35891">MSKQSVICVVGPTAVGKSDVAIDIALEYGGEVISADSMQVYRGMDIGTAKLSPEEQRGVAHHMLDVAEPTDSFTVATWKAAVDDLIHEIAQRDMLPIVCGGTGLYIRAVTDDLTFGDRPQASHIRTRWQAYAEAHGALALHQELSQVDPASAARLHPNDVKRVIRALEVAQTAPAPLSQGYDFTEKTGRYDVLLLGLWMERQALYQRVELRVDKMIEQGLEAEVRRLLAAGASAELPALQAIGYKEIVQYLRGDCTFDEAVDAIKRNTRRFVKRQLSWFRRDARIHWFERTADGAFADGEADRMRCTIRDFVEGKCHIRHE</sequence>
<gene>
    <name evidence="10 14" type="primary">miaA</name>
    <name evidence="14" type="ORF">KKP3000_000292</name>
</gene>
<evidence type="ECO:0000256" key="13">
    <source>
        <dbReference type="RuleBase" id="RU003785"/>
    </source>
</evidence>
<comment type="function">
    <text evidence="2 10 12">Catalyzes the transfer of a dimethylallyl group onto the adenine at position 37 in tRNAs that read codons beginning with uridine, leading to the formation of N6-(dimethylallyl)adenosine (i(6)A).</text>
</comment>
<comment type="cofactor">
    <cofactor evidence="1 10">
        <name>Mg(2+)</name>
        <dbReference type="ChEBI" id="CHEBI:18420"/>
    </cofactor>
</comment>
<dbReference type="EMBL" id="JBDXSU010000011">
    <property type="protein sequence ID" value="MFB5191519.1"/>
    <property type="molecule type" value="Genomic_DNA"/>
</dbReference>
<keyword evidence="15" id="KW-1185">Reference proteome</keyword>
<dbReference type="Pfam" id="PF01715">
    <property type="entry name" value="IPPT"/>
    <property type="match status" value="1"/>
</dbReference>
<evidence type="ECO:0000256" key="9">
    <source>
        <dbReference type="ARBA" id="ARBA00049563"/>
    </source>
</evidence>
<evidence type="ECO:0000256" key="12">
    <source>
        <dbReference type="RuleBase" id="RU003784"/>
    </source>
</evidence>
<dbReference type="InterPro" id="IPR039657">
    <property type="entry name" value="Dimethylallyltransferase"/>
</dbReference>
<comment type="caution">
    <text evidence="10">Lacks conserved residue(s) required for the propagation of feature annotation.</text>
</comment>
<evidence type="ECO:0000256" key="6">
    <source>
        <dbReference type="ARBA" id="ARBA00022741"/>
    </source>
</evidence>
<comment type="similarity">
    <text evidence="3 10 13">Belongs to the IPP transferase family.</text>
</comment>
<evidence type="ECO:0000256" key="10">
    <source>
        <dbReference type="HAMAP-Rule" id="MF_00185"/>
    </source>
</evidence>
<evidence type="ECO:0000256" key="7">
    <source>
        <dbReference type="ARBA" id="ARBA00022840"/>
    </source>
</evidence>
<evidence type="ECO:0000256" key="8">
    <source>
        <dbReference type="ARBA" id="ARBA00022842"/>
    </source>
</evidence>
<feature type="site" description="Interaction with substrate tRNA" evidence="10">
    <location>
        <position position="125"/>
    </location>
</feature>
<name>A0ABV5AGX0_9BACL</name>
<evidence type="ECO:0000256" key="5">
    <source>
        <dbReference type="ARBA" id="ARBA00022694"/>
    </source>
</evidence>
<feature type="binding site" evidence="10">
    <location>
        <begin position="11"/>
        <end position="18"/>
    </location>
    <ligand>
        <name>ATP</name>
        <dbReference type="ChEBI" id="CHEBI:30616"/>
    </ligand>
</feature>
<evidence type="ECO:0000256" key="11">
    <source>
        <dbReference type="RuleBase" id="RU003783"/>
    </source>
</evidence>
<evidence type="ECO:0000256" key="3">
    <source>
        <dbReference type="ARBA" id="ARBA00005842"/>
    </source>
</evidence>
<comment type="caution">
    <text evidence="14">The sequence shown here is derived from an EMBL/GenBank/DDBJ whole genome shotgun (WGS) entry which is preliminary data.</text>
</comment>
<dbReference type="InterPro" id="IPR018022">
    <property type="entry name" value="IPT"/>
</dbReference>
<dbReference type="Gene3D" id="3.40.50.300">
    <property type="entry name" value="P-loop containing nucleotide triphosphate hydrolases"/>
    <property type="match status" value="1"/>
</dbReference>
<dbReference type="NCBIfam" id="TIGR00174">
    <property type="entry name" value="miaA"/>
    <property type="match status" value="1"/>
</dbReference>
<keyword evidence="7 10" id="KW-0067">ATP-binding</keyword>
<keyword evidence="5 10" id="KW-0819">tRNA processing</keyword>
<keyword evidence="8 10" id="KW-0460">Magnesium</keyword>
<dbReference type="PANTHER" id="PTHR11088">
    <property type="entry name" value="TRNA DIMETHYLALLYLTRANSFERASE"/>
    <property type="match status" value="1"/>
</dbReference>
<dbReference type="InterPro" id="IPR027417">
    <property type="entry name" value="P-loop_NTPase"/>
</dbReference>
<dbReference type="EC" id="2.5.1.75" evidence="10"/>
<organism evidence="14 15">
    <name type="scientific">Alicyclobacillus fastidiosus</name>
    <dbReference type="NCBI Taxonomy" id="392011"/>
    <lineage>
        <taxon>Bacteria</taxon>
        <taxon>Bacillati</taxon>
        <taxon>Bacillota</taxon>
        <taxon>Bacilli</taxon>
        <taxon>Bacillales</taxon>
        <taxon>Alicyclobacillaceae</taxon>
        <taxon>Alicyclobacillus</taxon>
    </lineage>
</organism>
<protein>
    <recommendedName>
        <fullName evidence="10">tRNA dimethylallyltransferase</fullName>
        <ecNumber evidence="10">2.5.1.75</ecNumber>
    </recommendedName>
    <alternativeName>
        <fullName evidence="10">Dimethylallyl diphosphate:tRNA dimethylallyltransferase</fullName>
        <shortName evidence="10">DMAPP:tRNA dimethylallyltransferase</shortName>
        <shortName evidence="10">DMATase</shortName>
    </alternativeName>
    <alternativeName>
        <fullName evidence="10">Isopentenyl-diphosphate:tRNA isopentenyltransferase</fullName>
        <shortName evidence="10">IPP transferase</shortName>
        <shortName evidence="10">IPPT</shortName>
        <shortName evidence="10">IPTase</shortName>
    </alternativeName>
</protein>
<dbReference type="Gene3D" id="1.10.20.140">
    <property type="match status" value="1"/>
</dbReference>
<feature type="region of interest" description="Interaction with substrate tRNA" evidence="10">
    <location>
        <begin position="36"/>
        <end position="39"/>
    </location>
</feature>
<comment type="subunit">
    <text evidence="10">Monomer.</text>
</comment>
<keyword evidence="6 10" id="KW-0547">Nucleotide-binding</keyword>
<evidence type="ECO:0000256" key="4">
    <source>
        <dbReference type="ARBA" id="ARBA00022679"/>
    </source>
</evidence>
<accession>A0ABV5AGX0</accession>
<keyword evidence="4 10" id="KW-0808">Transferase</keyword>
<evidence type="ECO:0000256" key="2">
    <source>
        <dbReference type="ARBA" id="ARBA00003213"/>
    </source>
</evidence>
<dbReference type="Proteomes" id="UP001579974">
    <property type="component" value="Unassembled WGS sequence"/>
</dbReference>
<dbReference type="PANTHER" id="PTHR11088:SF60">
    <property type="entry name" value="TRNA DIMETHYLALLYLTRANSFERASE"/>
    <property type="match status" value="1"/>
</dbReference>
<dbReference type="GO" id="GO:0052381">
    <property type="term" value="F:tRNA dimethylallyltransferase activity"/>
    <property type="evidence" value="ECO:0007669"/>
    <property type="project" value="UniProtKB-EC"/>
</dbReference>
<feature type="binding site" evidence="10">
    <location>
        <begin position="13"/>
        <end position="18"/>
    </location>
    <ligand>
        <name>substrate</name>
    </ligand>
</feature>
<evidence type="ECO:0000313" key="15">
    <source>
        <dbReference type="Proteomes" id="UP001579974"/>
    </source>
</evidence>
<proteinExistence type="inferred from homology"/>
<comment type="catalytic activity">
    <reaction evidence="9 10 11">
        <text>adenosine(37) in tRNA + dimethylallyl diphosphate = N(6)-dimethylallyladenosine(37) in tRNA + diphosphate</text>
        <dbReference type="Rhea" id="RHEA:26482"/>
        <dbReference type="Rhea" id="RHEA-COMP:10162"/>
        <dbReference type="Rhea" id="RHEA-COMP:10375"/>
        <dbReference type="ChEBI" id="CHEBI:33019"/>
        <dbReference type="ChEBI" id="CHEBI:57623"/>
        <dbReference type="ChEBI" id="CHEBI:74411"/>
        <dbReference type="ChEBI" id="CHEBI:74415"/>
        <dbReference type="EC" id="2.5.1.75"/>
    </reaction>
</comment>
<reference evidence="14 15" key="1">
    <citation type="journal article" date="2024" name="Int. J. Mol. Sci.">
        <title>Exploration of Alicyclobacillus spp. Genome in Search of Antibiotic Resistance.</title>
        <authorList>
            <person name="Bucka-Kolendo J."/>
            <person name="Kiousi D.E."/>
            <person name="Dekowska A."/>
            <person name="Mikolajczuk-Szczyrba A."/>
            <person name="Karadedos D.M."/>
            <person name="Michael P."/>
            <person name="Galanis A."/>
            <person name="Sokolowska B."/>
        </authorList>
    </citation>
    <scope>NUCLEOTIDE SEQUENCE [LARGE SCALE GENOMIC DNA]</scope>
    <source>
        <strain evidence="14 15">KKP 3000</strain>
    </source>
</reference>
<evidence type="ECO:0000256" key="1">
    <source>
        <dbReference type="ARBA" id="ARBA00001946"/>
    </source>
</evidence>